<dbReference type="EMBL" id="JRWR01000003">
    <property type="protein sequence ID" value="KHD26128.1"/>
    <property type="molecule type" value="Genomic_DNA"/>
</dbReference>
<proteinExistence type="predicted"/>
<evidence type="ECO:0000313" key="1">
    <source>
        <dbReference type="EMBL" id="KHD26128.1"/>
    </source>
</evidence>
<protein>
    <submittedName>
        <fullName evidence="1">GNAT family acetyltransferase</fullName>
    </submittedName>
</protein>
<organism evidence="1 2">
    <name type="scientific">Vibrio caribbeanicus</name>
    <dbReference type="NCBI Taxonomy" id="701175"/>
    <lineage>
        <taxon>Bacteria</taxon>
        <taxon>Pseudomonadati</taxon>
        <taxon>Pseudomonadota</taxon>
        <taxon>Gammaproteobacteria</taxon>
        <taxon>Vibrionales</taxon>
        <taxon>Vibrionaceae</taxon>
        <taxon>Vibrio</taxon>
    </lineage>
</organism>
<name>A0ACC4NZK6_9VIBR</name>
<reference evidence="1" key="1">
    <citation type="submission" date="2014-10" db="EMBL/GenBank/DDBJ databases">
        <title>Genome sequencing of Vibrio caribbeanicus T14.</title>
        <authorList>
            <person name="Chan K.-G."/>
            <person name="Mohamad N.I."/>
        </authorList>
    </citation>
    <scope>NUCLEOTIDE SEQUENCE</scope>
    <source>
        <strain evidence="1">T14</strain>
    </source>
</reference>
<accession>A0ACC4NZK6</accession>
<evidence type="ECO:0000313" key="2">
    <source>
        <dbReference type="Proteomes" id="UP000030421"/>
    </source>
</evidence>
<comment type="caution">
    <text evidence="1">The sequence shown here is derived from an EMBL/GenBank/DDBJ whole genome shotgun (WGS) entry which is preliminary data.</text>
</comment>
<dbReference type="Proteomes" id="UP000030421">
    <property type="component" value="Unassembled WGS sequence"/>
</dbReference>
<keyword evidence="2" id="KW-1185">Reference proteome</keyword>
<gene>
    <name evidence="1" type="ORF">NM09_05125</name>
</gene>
<sequence length="159" mass="17741">MIEIRKANASDVQPIYDLRKRSILAKCADHYQPEQLALWTQGGVSEKLKEDIVATFYVSEVDGNVVGCGKLNTETGMVDAIFVDPPYFGLGAAKKMLAFLEQMAREHKLEKMVLEATLNAAPFYRSCGFHGEEISTYHSPRGVSLDCVVMEKPLQKERA</sequence>